<gene>
    <name evidence="2" type="ORF">J34TS1_06290</name>
</gene>
<sequence length="328" mass="34216">MMTIVVNTTLKKENKAVIGVDLGGTKIATGMLDQTGSLLERSQKATAGLQSSEEVIATIVDTITEVRGRQEIAGVGVASPGMVDSRSGVILNGVNLPDWDGISLQAELERRLGISVRLINDANAAAWGEYVYGAGRGSQSMVYVTLSTGIGSGLVLDGRLYTGASSFAGELGHTVINPDGIQCGCGQNGCWETYSSGTAIARLAREAIAAAGTQSLMTALADKEGTAVSAKHVFEAAGAGDEIAQKTMEHVIHYTGLGLMNIIHSFNPDCIVIGGGVSRAGDAFFAPLIRKTEELILEPYRGTCTIKPAELRDDVGIIGAAALFVDRE</sequence>
<accession>A0A920CQC1</accession>
<dbReference type="CDD" id="cd24068">
    <property type="entry name" value="ASKHA_NBD_ROK_FnNanK-like"/>
    <property type="match status" value="1"/>
</dbReference>
<dbReference type="EMBL" id="BORT01000002">
    <property type="protein sequence ID" value="GIO45864.1"/>
    <property type="molecule type" value="Genomic_DNA"/>
</dbReference>
<dbReference type="Proteomes" id="UP000682811">
    <property type="component" value="Unassembled WGS sequence"/>
</dbReference>
<dbReference type="AlphaFoldDB" id="A0A920CQC1"/>
<comment type="similarity">
    <text evidence="1">Belongs to the ROK (NagC/XylR) family.</text>
</comment>
<reference evidence="2 3" key="1">
    <citation type="submission" date="2021-03" db="EMBL/GenBank/DDBJ databases">
        <title>Antimicrobial resistance genes in bacteria isolated from Japanese honey, and their potential for conferring macrolide and lincosamide resistance in the American foulbrood pathogen Paenibacillus larvae.</title>
        <authorList>
            <person name="Okamoto M."/>
            <person name="Kumagai M."/>
            <person name="Kanamori H."/>
            <person name="Takamatsu D."/>
        </authorList>
    </citation>
    <scope>NUCLEOTIDE SEQUENCE [LARGE SCALE GENOMIC DNA]</scope>
    <source>
        <strain evidence="2 3">J34TS1</strain>
    </source>
</reference>
<dbReference type="PROSITE" id="PS01125">
    <property type="entry name" value="ROK"/>
    <property type="match status" value="1"/>
</dbReference>
<protein>
    <submittedName>
        <fullName evidence="2">Glucokinase</fullName>
    </submittedName>
</protein>
<evidence type="ECO:0000256" key="1">
    <source>
        <dbReference type="ARBA" id="ARBA00006479"/>
    </source>
</evidence>
<dbReference type="InterPro" id="IPR049874">
    <property type="entry name" value="ROK_cs"/>
</dbReference>
<dbReference type="Pfam" id="PF00480">
    <property type="entry name" value="ROK"/>
    <property type="match status" value="1"/>
</dbReference>
<comment type="caution">
    <text evidence="2">The sequence shown here is derived from an EMBL/GenBank/DDBJ whole genome shotgun (WGS) entry which is preliminary data.</text>
</comment>
<dbReference type="Gene3D" id="3.30.420.40">
    <property type="match status" value="2"/>
</dbReference>
<evidence type="ECO:0000313" key="3">
    <source>
        <dbReference type="Proteomes" id="UP000682811"/>
    </source>
</evidence>
<dbReference type="PANTHER" id="PTHR18964:SF149">
    <property type="entry name" value="BIFUNCTIONAL UDP-N-ACETYLGLUCOSAMINE 2-EPIMERASE_N-ACETYLMANNOSAMINE KINASE"/>
    <property type="match status" value="1"/>
</dbReference>
<dbReference type="PANTHER" id="PTHR18964">
    <property type="entry name" value="ROK (REPRESSOR, ORF, KINASE) FAMILY"/>
    <property type="match status" value="1"/>
</dbReference>
<name>A0A920CQC1_9BACL</name>
<evidence type="ECO:0000313" key="2">
    <source>
        <dbReference type="EMBL" id="GIO45864.1"/>
    </source>
</evidence>
<proteinExistence type="inferred from homology"/>
<dbReference type="InterPro" id="IPR000600">
    <property type="entry name" value="ROK"/>
</dbReference>
<dbReference type="SUPFAM" id="SSF53067">
    <property type="entry name" value="Actin-like ATPase domain"/>
    <property type="match status" value="1"/>
</dbReference>
<organism evidence="2 3">
    <name type="scientific">Paenibacillus azoreducens</name>
    <dbReference type="NCBI Taxonomy" id="116718"/>
    <lineage>
        <taxon>Bacteria</taxon>
        <taxon>Bacillati</taxon>
        <taxon>Bacillota</taxon>
        <taxon>Bacilli</taxon>
        <taxon>Bacillales</taxon>
        <taxon>Paenibacillaceae</taxon>
        <taxon>Paenibacillus</taxon>
    </lineage>
</organism>
<dbReference type="InterPro" id="IPR043129">
    <property type="entry name" value="ATPase_NBD"/>
</dbReference>
<keyword evidence="3" id="KW-1185">Reference proteome</keyword>